<name>A0A1Y6LX16_ZYMTR</name>
<feature type="compositionally biased region" description="Polar residues" evidence="1">
    <location>
        <begin position="1"/>
        <end position="23"/>
    </location>
</feature>
<dbReference type="Proteomes" id="UP000215453">
    <property type="component" value="Chromosome 11"/>
</dbReference>
<gene>
    <name evidence="2" type="ORF">ZT1A5_G10373</name>
</gene>
<evidence type="ECO:0000313" key="2">
    <source>
        <dbReference type="EMBL" id="SMY28927.1"/>
    </source>
</evidence>
<sequence>MSRSTMKASSPSSDTYFTANQGHSSDEDVTYFGDSPDEDDGYFGTMEIRPNIPWLIDERISLLETVLEHPDSGLSVITNVHNQKFPSRGGRHLPHAVKRQLDTLTGPGLSTSGWSYKEHLHLMELHRDFIGLHSSRMAFLHNATFVSIPPKQRSVEACVVHHAWLMGEETDIDVRIAQMKLEVDLIKRVATRNIRLELFQPSATGPPKKRRRFA</sequence>
<proteinExistence type="predicted"/>
<evidence type="ECO:0000313" key="3">
    <source>
        <dbReference type="Proteomes" id="UP000215453"/>
    </source>
</evidence>
<organism evidence="2 3">
    <name type="scientific">Zymoseptoria tritici ST99CH_1A5</name>
    <dbReference type="NCBI Taxonomy" id="1276529"/>
    <lineage>
        <taxon>Eukaryota</taxon>
        <taxon>Fungi</taxon>
        <taxon>Dikarya</taxon>
        <taxon>Ascomycota</taxon>
        <taxon>Pezizomycotina</taxon>
        <taxon>Dothideomycetes</taxon>
        <taxon>Dothideomycetidae</taxon>
        <taxon>Mycosphaerellales</taxon>
        <taxon>Mycosphaerellaceae</taxon>
        <taxon>Zymoseptoria</taxon>
    </lineage>
</organism>
<protein>
    <submittedName>
        <fullName evidence="2">Uncharacterized protein</fullName>
    </submittedName>
</protein>
<evidence type="ECO:0000256" key="1">
    <source>
        <dbReference type="SAM" id="MobiDB-lite"/>
    </source>
</evidence>
<dbReference type="EMBL" id="LT882686">
    <property type="protein sequence ID" value="SMY28927.1"/>
    <property type="molecule type" value="Genomic_DNA"/>
</dbReference>
<feature type="region of interest" description="Disordered" evidence="1">
    <location>
        <begin position="1"/>
        <end position="36"/>
    </location>
</feature>
<reference evidence="2 3" key="1">
    <citation type="submission" date="2016-10" db="EMBL/GenBank/DDBJ databases">
        <authorList>
            <person name="Varghese N."/>
        </authorList>
    </citation>
    <scope>NUCLEOTIDE SEQUENCE [LARGE SCALE GENOMIC DNA]</scope>
</reference>
<dbReference type="AlphaFoldDB" id="A0A1Y6LX16"/>
<accession>A0A1Y6LX16</accession>